<dbReference type="Gene3D" id="3.40.50.980">
    <property type="match status" value="4"/>
</dbReference>
<keyword evidence="4" id="KW-0597">Phosphoprotein</keyword>
<dbReference type="InterPro" id="IPR001242">
    <property type="entry name" value="Condensation_dom"/>
</dbReference>
<dbReference type="InterPro" id="IPR025110">
    <property type="entry name" value="AMP-bd_C"/>
</dbReference>
<feature type="domain" description="Ketosynthase family 3 (KS3)" evidence="12">
    <location>
        <begin position="3137"/>
        <end position="3560"/>
    </location>
</feature>
<dbReference type="SUPFAM" id="SSF56801">
    <property type="entry name" value="Acetyl-CoA synthetase-like"/>
    <property type="match status" value="2"/>
</dbReference>
<feature type="domain" description="Ketosynthase family 3 (KS3)" evidence="12">
    <location>
        <begin position="1064"/>
        <end position="1488"/>
    </location>
</feature>
<dbReference type="InterPro" id="IPR016039">
    <property type="entry name" value="Thiolase-like"/>
</dbReference>
<feature type="domain" description="Carrier" evidence="11">
    <location>
        <begin position="3018"/>
        <end position="3093"/>
    </location>
</feature>
<dbReference type="PROSITE" id="PS50075">
    <property type="entry name" value="CARRIER"/>
    <property type="match status" value="3"/>
</dbReference>
<feature type="domain" description="Carrier" evidence="11">
    <location>
        <begin position="970"/>
        <end position="1045"/>
    </location>
</feature>
<dbReference type="InterPro" id="IPR009081">
    <property type="entry name" value="PP-bd_ACP"/>
</dbReference>
<feature type="region of interest" description="Disordered" evidence="10">
    <location>
        <begin position="3090"/>
        <end position="3111"/>
    </location>
</feature>
<dbReference type="GO" id="GO:0006633">
    <property type="term" value="P:fatty acid biosynthetic process"/>
    <property type="evidence" value="ECO:0007669"/>
    <property type="project" value="InterPro"/>
</dbReference>
<dbReference type="Gene3D" id="3.40.366.10">
    <property type="entry name" value="Malonyl-Coenzyme A Acyl Carrier Protein, domain 2"/>
    <property type="match status" value="1"/>
</dbReference>
<keyword evidence="5 14" id="KW-0808">Transferase</keyword>
<dbReference type="SMART" id="SM00825">
    <property type="entry name" value="PKS_KS"/>
    <property type="match status" value="2"/>
</dbReference>
<dbReference type="InterPro" id="IPR032821">
    <property type="entry name" value="PKS_assoc"/>
</dbReference>
<dbReference type="CDD" id="cd00833">
    <property type="entry name" value="PKS"/>
    <property type="match status" value="2"/>
</dbReference>
<dbReference type="EMBL" id="CP019980">
    <property type="protein sequence ID" value="AVK97844.1"/>
    <property type="molecule type" value="Genomic_DNA"/>
</dbReference>
<dbReference type="Pfam" id="PF13193">
    <property type="entry name" value="AMP-binding_C"/>
    <property type="match status" value="1"/>
</dbReference>
<evidence type="ECO:0000256" key="3">
    <source>
        <dbReference type="ARBA" id="ARBA00022450"/>
    </source>
</evidence>
<evidence type="ECO:0000259" key="12">
    <source>
        <dbReference type="PROSITE" id="PS52004"/>
    </source>
</evidence>
<proteinExistence type="inferred from homology"/>
<dbReference type="Pfam" id="PF00698">
    <property type="entry name" value="Acyl_transf_1"/>
    <property type="match status" value="1"/>
</dbReference>
<dbReference type="FunFam" id="3.30.300.30:FF:000015">
    <property type="entry name" value="Nonribosomal peptide synthase SidD"/>
    <property type="match status" value="1"/>
</dbReference>
<dbReference type="InterPro" id="IPR016035">
    <property type="entry name" value="Acyl_Trfase/lysoPLipase"/>
</dbReference>
<dbReference type="InterPro" id="IPR010071">
    <property type="entry name" value="AA_adenyl_dom"/>
</dbReference>
<dbReference type="Pfam" id="PF16197">
    <property type="entry name" value="KAsynt_C_assoc"/>
    <property type="match status" value="1"/>
</dbReference>
<dbReference type="InterPro" id="IPR045851">
    <property type="entry name" value="AMP-bd_C_sf"/>
</dbReference>
<evidence type="ECO:0000256" key="9">
    <source>
        <dbReference type="ARBA" id="ARBA00029443"/>
    </source>
</evidence>
<dbReference type="PROSITE" id="PS52004">
    <property type="entry name" value="KS3_2"/>
    <property type="match status" value="2"/>
</dbReference>
<reference evidence="13 15" key="1">
    <citation type="submission" date="2017-03" db="EMBL/GenBank/DDBJ databases">
        <title>The whole genome sequencing and assembly of Lysinibacillus sphaericus DSM 28T strain.</title>
        <authorList>
            <person name="Lee Y.-J."/>
            <person name="Yi H."/>
            <person name="Bahn Y.-S."/>
            <person name="Kim J.F."/>
            <person name="Lee D.-W."/>
        </authorList>
    </citation>
    <scope>NUCLEOTIDE SEQUENCE [LARGE SCALE GENOMIC DNA]</scope>
    <source>
        <strain evidence="13 15">DSM 28</strain>
    </source>
</reference>
<dbReference type="InterPro" id="IPR014043">
    <property type="entry name" value="Acyl_transferase_dom"/>
</dbReference>
<dbReference type="GO" id="GO:0004315">
    <property type="term" value="F:3-oxoacyl-[acyl-carrier-protein] synthase activity"/>
    <property type="evidence" value="ECO:0007669"/>
    <property type="project" value="InterPro"/>
</dbReference>
<dbReference type="NCBIfam" id="TIGR01733">
    <property type="entry name" value="AA-adenyl-dom"/>
    <property type="match status" value="2"/>
</dbReference>
<dbReference type="Pfam" id="PF00668">
    <property type="entry name" value="Condensation"/>
    <property type="match status" value="2"/>
</dbReference>
<reference evidence="14 16" key="2">
    <citation type="submission" date="2018-06" db="EMBL/GenBank/DDBJ databases">
        <authorList>
            <consortium name="Pathogen Informatics"/>
            <person name="Doyle S."/>
        </authorList>
    </citation>
    <scope>NUCLEOTIDE SEQUENCE [LARGE SCALE GENOMIC DNA]</scope>
    <source>
        <strain evidence="14 16">NCTC10338</strain>
    </source>
</reference>
<dbReference type="GO" id="GO:0044550">
    <property type="term" value="P:secondary metabolite biosynthetic process"/>
    <property type="evidence" value="ECO:0007669"/>
    <property type="project" value="TreeGrafter"/>
</dbReference>
<feature type="compositionally biased region" description="Polar residues" evidence="10">
    <location>
        <begin position="3090"/>
        <end position="3102"/>
    </location>
</feature>
<name>A0A2S0K3K0_LYSSH</name>
<dbReference type="PANTHER" id="PTHR45527:SF1">
    <property type="entry name" value="FATTY ACID SYNTHASE"/>
    <property type="match status" value="1"/>
</dbReference>
<dbReference type="SUPFAM" id="SSF52151">
    <property type="entry name" value="FabD/lysophospholipase-like"/>
    <property type="match status" value="1"/>
</dbReference>
<dbReference type="Pfam" id="PF02801">
    <property type="entry name" value="Ketoacyl-synt_C"/>
    <property type="match status" value="2"/>
</dbReference>
<dbReference type="Proteomes" id="UP000255295">
    <property type="component" value="Unassembled WGS sequence"/>
</dbReference>
<keyword evidence="7" id="KW-0443">Lipid metabolism</keyword>
<dbReference type="InterPro" id="IPR016036">
    <property type="entry name" value="Malonyl_transacylase_ACP-bd"/>
</dbReference>
<evidence type="ECO:0000256" key="2">
    <source>
        <dbReference type="ARBA" id="ARBA00006432"/>
    </source>
</evidence>
<sequence>MLKKKIELSEIQKGIYFECQTGEKNNYNISAAIKIKNEIDIVKFEKALQMLVNEQAALRSHIELLDGSLSMVINEEVDAAVHYYDVSKEHHNKRIDEIVNEEVGYEFNLSKAPLFRVSLIKEDNNLFILVLNLHHIIADGVSLDIFIKKLFTYYSNSLNGEVIELKEDCGFLNFVESENKKLANGNYEKQKEYWREKVKDANALNFPKDFSNAHHNGIGKEKSYRISKDLMNSIKKASQKEEVTPFIFCLAAFSALMGKCCNEKNVVVSSPFTNRPGFDFEETIGCFIYTLPLSVTIDNHKPFKDVIEAMYEEMIGAYKNIGYPNNLIARETESSIYTGIQSIFDITFVYDKYSKPTWEGVECDTFEMDNTMFPGNMMVILAEMPDGDMIKIQYKSDIYAEEMIEMLGRRFIKLLETVTAHTDVLVKDIDLFLEDEKVHILNTFNQSAFFDYKPMHIIDIFHERVRTYREHTALLFDNGSMSYEEVNKKANQIARKILQHKKKENEVIGVQLKRSKEMVLTILGILKAGCAYVPIENYYPENRKNYIFNDADINILITSKDLQYDFCQDKQIIFVDDNETYSGDDSNLDIVLNPFDLAYIEYTSGSTGEPKGVMIENHSVVNTIMDLERRFPVQEGDVYLYKTPFSFDISGTELYGWFMGKGALCILEHDGEKNPELILEFIDRYHVTHINFVPNMLKVFLELLNEKNNKEKLHSLRWIFVGGEALTADIIDKFFDMKLAVNLENVYGPTECTMWASHHSIQKCERVSNVSIGHPLNEIRWYVIDENNQLQVVGVPGELCLSGVGLARGYLNKEELTNEKFCENPFYDERKDPVWFKKMYKTGDLARWLPDGNIEFMGRMDHQVKISGLRIELGEIENAMVQFDGILEAVVVTKQSSNHLPVLCAYYVAPQQVPVAELRAFLSHYVPDYMIPAFFVHREKMPINSSGKIDRKILIADTTYNHHTTTINQVPESELETIIARIWKEVLEIDHVGIEDNFFEIGGHSMAAILVHSRLKQVLDMEFSITVLYQFPTIRLLSEQMMKNEQVEIQDRKNFFKRKKKSVYSDIAIIGMAIDVPGADNIKDFWHNLKHEKESIHFYNDEELRNLGISEETIHNKNYVKAKGRVDDIEYFDSEFFEYTPSEVNLMSPQLRLLYKGTWEALEDAGYYPESTEDKMGIFIGGSDDFQWYNEALGNNDNYSDMYQAFTMSTNHFLATRLAYKFNIKGPVFSSLTGCSTTLVTTHLACQSLMLGECDIAIAGGVTVELPNDGGYMYQDGMMFSSDGHCRPFDAEASGTIFSNGMGIVVLKRLDEALEAGDHIYAVIKGSAINNDGSQKAGFTAPSVDGQAEVIREAYKRAEIDPETVGYIEAHGTGTILGDPIEVESLTKAFATDKKRYSLLGSVKGNIGHTDTAAGVTGLIKVALSLKNRFIPGTVNYKNPNPKINFDETPFIVQSNGMEWQNNNNLPLRAGINSFGVGGTNAHMVLEEAPTVKNSSKEEKTNLFLFSAKTKNALIENIKSTLKYVASDQSINRSDAAWTLMAGRKHFKYRKAIVVNEHLGKDINVDEFIEDILDSECKKADEGKNVYFMFSGQGSQYQGIGRELYYATDSFIGKRYRQYVDEIFGYLNEEEQHEFFDIIYGNADSSLVNQTKYSQFALFVTEFSLAKILIDVGIMPKAFIGHSIGEVTAAAVAGVWSLADAVKIVRARGDIMQKQKSGVMLAVMKGVDEVKEMLIDGVSLALNNTSDRCVVGGTKEKIEAFEKIMSEKGIGATILKTSHAFHTYMMQDAATEFSEYLKAFQFNNPSIPIVSNVTGEWVKENEMCTPTYWAEHIINPVQFDKNLALILQDEHAAFIEIGGGRSLCTFALQHKERKEGQIFLNILRHAIEKEHDLEYVYAKLGLAWSAGVKLNWQKFMGSNVRNRVSLPVYHFEKKRYPITITIAQEGNTLRSNPEIQKVLEASEQVTATIESKDSLEECIIESYKSVLGFENITENQDFFELGGDSLKAVSLSNVIESKTGIKIAVTEIFKHTTPKKMNAYIASLNGHSVNKNKIVPLKKAAYYNTSSAQKRMYSLHLLDKTSTAYNLPSATIIEGKLSEEKVRQVAEKLLMRHEILRTSFDIKDNKVVQLIEDHVDMELTFTEQLIDNDDQIKDLIDDFIRPFDLSKAPLCRLKLVTVSDVKSILLFDVHHIIADGTSVEILTKDFNDLYVSSLPPLTVHYKDFAEWQNQYLASEKIQESKKYWTEMFKDGIPVLELPIDKERPAIKTFAGKRVHFSIESEMAERLEKFAQKNSATMYMTLLSAWYVLLQRYSGQEDIVIGSPVAGRTTDEVKDIMGMFVNMLAIRNKPMAKKKFIDFFHEVKENTIQALKNQEYQFDDLIEQLDIKRTLNRNALFDVCFDFQNMETHDLNIDGIKISPFQFDTQTSAYDLVLTCQQQSKNKEIDCFIDFSTDLFNEDTMERMQSNYKTILESILKDSETLIGKMTVVSSIDKDNILKQLEETKLDIAEQVTLHKMFERNVDKHPDKTALITSDGTVWTYRELNKKANIIAHKLLSLHVAHEDLVGLMTTRNENMLAGMLGILKAGAAYVPIDHNYPKERIDHMMQLSKPKALLVDRDHVGTVDYNGVSIDCRALEANGQNIKNPEVTCTVNSLAYTIFTSGSTGKPKGVMVNHASVINFIYDIVNRRIFRNEEDRVICLTTLSFDIFAFESIVPMCTGHSIYMADEIEQLDSTLAAQKIIKYGVTHILSTVSRIKTFVDNPAFAPALSQLTCILSGGENFPIQLLQDIRSKSLASIYNMYGPSETTIWSTTKDLTHSDYISIGKPIANTQIFILNEEQQLQPYGVYGEICIAGEGLARGYYNDKLETDKKFTLVEDLPGIKVYKTGDRGRMHANGEIEISGRLDNQIKIRGYRIELGEIEKAALEHSNVNIVVVKANEDADYNKNLTLYYCLKDDAPSAARKDSLWLKNWLQSKLPNYMVPTEYMQLDNMPVLPNGKINKNALATLEEKKVLEVNMPPKSVLESEILKIWKEILQKDHIGVYDNFFDVGGTSLTLMMVNNKINSELGLTIPVMKLFEYPTIDGLVQELSQESGKNGSQNETTAEEPSFDQDYFDDDGFDEAFEDSTEAVNTEGIRNDDVAVIGMACRFPDAENIHSFWQNIVNGKESIHFFNDDDLLQSGIPKEVFEKENYVRAKGFLKDVEYFDAKLFDYSDKEASMMDPQIRLLHQCTYELLENAGYNSFDYDGKIAMYAGSGSNLLWMSKFGNNQNDIIDAFEAITYNEKDFLTTRIAYKLNLKGPNMNIQTACSTSLVAIHQAAQIVLNGEADMAIAGGVSISYPRKEGYLWHEGMIFSKEGHCRPFSDDSSGTVSGNGCGVVLLKPLKKALKDNDHIYAVIKGSAVNNDGIDKIGYTAPSIKGQTDVIKSALGNAGIKPEEISFVEAHGTGTSLGDPIEIEALKQAWGTNKKNYCAIGAVKANIGHLDAAAGVAGFIKTVLVLDKKVVPPLINFNQPNEKLDLNNSPFYFNTEAKKLETTHGKLKAAVSSFGIGGTNAHIVLEEAPK</sequence>
<dbReference type="GO" id="GO:0005737">
    <property type="term" value="C:cytoplasm"/>
    <property type="evidence" value="ECO:0007669"/>
    <property type="project" value="TreeGrafter"/>
</dbReference>
<accession>A0A2S0K3K0</accession>
<evidence type="ECO:0000313" key="16">
    <source>
        <dbReference type="Proteomes" id="UP000255295"/>
    </source>
</evidence>
<dbReference type="InterPro" id="IPR014030">
    <property type="entry name" value="Ketoacyl_synth_N"/>
</dbReference>
<dbReference type="InterPro" id="IPR018201">
    <property type="entry name" value="Ketoacyl_synth_AS"/>
</dbReference>
<evidence type="ECO:0000256" key="10">
    <source>
        <dbReference type="SAM" id="MobiDB-lite"/>
    </source>
</evidence>
<dbReference type="Pfam" id="PF00109">
    <property type="entry name" value="ketoacyl-synt"/>
    <property type="match status" value="2"/>
</dbReference>
<gene>
    <name evidence="14" type="primary">pksN</name>
    <name evidence="13" type="ORF">LS41612_16930</name>
    <name evidence="14" type="ORF">NCTC10338_01304</name>
</gene>
<evidence type="ECO:0000256" key="6">
    <source>
        <dbReference type="ARBA" id="ARBA00022832"/>
    </source>
</evidence>
<dbReference type="InterPro" id="IPR020806">
    <property type="entry name" value="PKS_PP-bd"/>
</dbReference>
<dbReference type="Gene3D" id="3.30.559.30">
    <property type="entry name" value="Nonribosomal peptide synthetase, condensation domain"/>
    <property type="match status" value="2"/>
</dbReference>
<keyword evidence="6" id="KW-0276">Fatty acid metabolism</keyword>
<keyword evidence="3" id="KW-0596">Phosphopantetheine</keyword>
<dbReference type="FunFam" id="3.40.47.10:FF:000042">
    <property type="entry name" value="Polyketide synthase Pks13"/>
    <property type="match status" value="2"/>
</dbReference>
<organism evidence="13 15">
    <name type="scientific">Lysinibacillus sphaericus</name>
    <name type="common">Bacillus sphaericus</name>
    <dbReference type="NCBI Taxonomy" id="1421"/>
    <lineage>
        <taxon>Bacteria</taxon>
        <taxon>Bacillati</taxon>
        <taxon>Bacillota</taxon>
        <taxon>Bacilli</taxon>
        <taxon>Bacillales</taxon>
        <taxon>Bacillaceae</taxon>
        <taxon>Lysinibacillus</taxon>
    </lineage>
</organism>
<dbReference type="Pfam" id="PF00501">
    <property type="entry name" value="AMP-binding"/>
    <property type="match status" value="2"/>
</dbReference>
<evidence type="ECO:0000256" key="4">
    <source>
        <dbReference type="ARBA" id="ARBA00022553"/>
    </source>
</evidence>
<dbReference type="NCBIfam" id="NF003417">
    <property type="entry name" value="PRK04813.1"/>
    <property type="match status" value="2"/>
</dbReference>
<dbReference type="Gene3D" id="2.30.38.10">
    <property type="entry name" value="Luciferase, Domain 3"/>
    <property type="match status" value="2"/>
</dbReference>
<keyword evidence="8" id="KW-0511">Multifunctional enzyme</keyword>
<dbReference type="EC" id="2.3.1.-" evidence="14"/>
<keyword evidence="14" id="KW-0012">Acyltransferase</keyword>
<dbReference type="SMART" id="SM00827">
    <property type="entry name" value="PKS_AT"/>
    <property type="match status" value="1"/>
</dbReference>
<dbReference type="Pfam" id="PF00550">
    <property type="entry name" value="PP-binding"/>
    <property type="match status" value="3"/>
</dbReference>
<dbReference type="InterPro" id="IPR001227">
    <property type="entry name" value="Ac_transferase_dom_sf"/>
</dbReference>
<dbReference type="Gene3D" id="3.30.70.250">
    <property type="entry name" value="Malonyl-CoA ACP transacylase, ACP-binding"/>
    <property type="match status" value="1"/>
</dbReference>
<dbReference type="GO" id="GO:0031177">
    <property type="term" value="F:phosphopantetheine binding"/>
    <property type="evidence" value="ECO:0007669"/>
    <property type="project" value="InterPro"/>
</dbReference>
<protein>
    <submittedName>
        <fullName evidence="13">Hybrid non-ribosomal peptide synthetase/type I polyketide synthase</fullName>
    </submittedName>
    <submittedName>
        <fullName evidence="14">Polyketide synthase subunit</fullName>
        <ecNumber evidence="14">2.3.1.-</ecNumber>
    </submittedName>
</protein>
<evidence type="ECO:0000256" key="1">
    <source>
        <dbReference type="ARBA" id="ARBA00001957"/>
    </source>
</evidence>
<comment type="similarity">
    <text evidence="2">Belongs to the ATP-dependent AMP-binding enzyme family.</text>
</comment>
<comment type="cofactor">
    <cofactor evidence="1">
        <name>pantetheine 4'-phosphate</name>
        <dbReference type="ChEBI" id="CHEBI:47942"/>
    </cofactor>
</comment>
<evidence type="ECO:0000313" key="13">
    <source>
        <dbReference type="EMBL" id="AVK97844.1"/>
    </source>
</evidence>
<dbReference type="SUPFAM" id="SSF53901">
    <property type="entry name" value="Thiolase-like"/>
    <property type="match status" value="2"/>
</dbReference>
<dbReference type="PANTHER" id="PTHR45527">
    <property type="entry name" value="NONRIBOSOMAL PEPTIDE SYNTHETASE"/>
    <property type="match status" value="1"/>
</dbReference>
<dbReference type="Gene3D" id="3.30.70.3290">
    <property type="match status" value="1"/>
</dbReference>
<dbReference type="SUPFAM" id="SSF55048">
    <property type="entry name" value="Probable ACP-binding domain of malonyl-CoA ACP transacylase"/>
    <property type="match status" value="1"/>
</dbReference>
<dbReference type="Gene3D" id="3.30.300.30">
    <property type="match status" value="2"/>
</dbReference>
<dbReference type="SUPFAM" id="SSF52777">
    <property type="entry name" value="CoA-dependent acyltransferases"/>
    <property type="match status" value="4"/>
</dbReference>
<dbReference type="InterPro" id="IPR000873">
    <property type="entry name" value="AMP-dep_synth/lig_dom"/>
</dbReference>
<dbReference type="RefSeq" id="WP_024361544.1">
    <property type="nucleotide sequence ID" value="NZ_BJNS01000011.1"/>
</dbReference>
<dbReference type="FunFam" id="3.40.50.980:FF:000001">
    <property type="entry name" value="Non-ribosomal peptide synthetase"/>
    <property type="match status" value="2"/>
</dbReference>
<evidence type="ECO:0000313" key="15">
    <source>
        <dbReference type="Proteomes" id="UP000238825"/>
    </source>
</evidence>
<evidence type="ECO:0000259" key="11">
    <source>
        <dbReference type="PROSITE" id="PS50075"/>
    </source>
</evidence>
<dbReference type="Gene3D" id="3.40.47.10">
    <property type="match status" value="2"/>
</dbReference>
<dbReference type="GO" id="GO:0043041">
    <property type="term" value="P:amino acid activation for nonribosomal peptide biosynthetic process"/>
    <property type="evidence" value="ECO:0007669"/>
    <property type="project" value="TreeGrafter"/>
</dbReference>
<dbReference type="InterPro" id="IPR036736">
    <property type="entry name" value="ACP-like_sf"/>
</dbReference>
<evidence type="ECO:0000256" key="5">
    <source>
        <dbReference type="ARBA" id="ARBA00022679"/>
    </source>
</evidence>
<dbReference type="Gene3D" id="3.30.559.10">
    <property type="entry name" value="Chloramphenicol acetyltransferase-like domain"/>
    <property type="match status" value="2"/>
</dbReference>
<dbReference type="Proteomes" id="UP000238825">
    <property type="component" value="Chromosome"/>
</dbReference>
<dbReference type="GeneID" id="48277885"/>
<dbReference type="SMART" id="SM00823">
    <property type="entry name" value="PKS_PP"/>
    <property type="match status" value="3"/>
</dbReference>
<dbReference type="EMBL" id="UFSZ01000001">
    <property type="protein sequence ID" value="SUV16227.1"/>
    <property type="molecule type" value="Genomic_DNA"/>
</dbReference>
<dbReference type="Gene3D" id="1.10.1200.10">
    <property type="entry name" value="ACP-like"/>
    <property type="match status" value="3"/>
</dbReference>
<evidence type="ECO:0000256" key="8">
    <source>
        <dbReference type="ARBA" id="ARBA00023268"/>
    </source>
</evidence>
<feature type="domain" description="Carrier" evidence="11">
    <location>
        <begin position="1970"/>
        <end position="2045"/>
    </location>
</feature>
<dbReference type="SUPFAM" id="SSF47336">
    <property type="entry name" value="ACP-like"/>
    <property type="match status" value="3"/>
</dbReference>
<dbReference type="InterPro" id="IPR020841">
    <property type="entry name" value="PKS_Beta-ketoAc_synthase_dom"/>
</dbReference>
<evidence type="ECO:0000313" key="14">
    <source>
        <dbReference type="EMBL" id="SUV16227.1"/>
    </source>
</evidence>
<dbReference type="InterPro" id="IPR023213">
    <property type="entry name" value="CAT-like_dom_sf"/>
</dbReference>
<dbReference type="CDD" id="cd19531">
    <property type="entry name" value="LCL_NRPS-like"/>
    <property type="match status" value="1"/>
</dbReference>
<comment type="similarity">
    <text evidence="9">In the C-terminal section; belongs to the NRP synthetase family.</text>
</comment>
<dbReference type="PROSITE" id="PS00606">
    <property type="entry name" value="KS3_1"/>
    <property type="match status" value="1"/>
</dbReference>
<evidence type="ECO:0000256" key="7">
    <source>
        <dbReference type="ARBA" id="ARBA00023098"/>
    </source>
</evidence>
<dbReference type="InterPro" id="IPR014031">
    <property type="entry name" value="Ketoacyl_synth_C"/>
</dbReference>
<dbReference type="CDD" id="cd05930">
    <property type="entry name" value="A_NRPS"/>
    <property type="match status" value="2"/>
</dbReference>